<evidence type="ECO:0008006" key="4">
    <source>
        <dbReference type="Google" id="ProtNLM"/>
    </source>
</evidence>
<dbReference type="Proteomes" id="UP000295131">
    <property type="component" value="Unassembled WGS sequence"/>
</dbReference>
<organism evidence="2 3">
    <name type="scientific">Pseudohoeflea suaedae</name>
    <dbReference type="NCBI Taxonomy" id="877384"/>
    <lineage>
        <taxon>Bacteria</taxon>
        <taxon>Pseudomonadati</taxon>
        <taxon>Pseudomonadota</taxon>
        <taxon>Alphaproteobacteria</taxon>
        <taxon>Hyphomicrobiales</taxon>
        <taxon>Rhizobiaceae</taxon>
        <taxon>Pseudohoeflea</taxon>
    </lineage>
</organism>
<accession>A0A4R5PNN0</accession>
<keyword evidence="1" id="KW-0732">Signal</keyword>
<reference evidence="2 3" key="1">
    <citation type="journal article" date="2013" name="Int. J. Syst. Evol. Microbiol.">
        <title>Hoeflea suaedae sp. nov., an endophytic bacterium isolated from the root of the halophyte Suaeda maritima.</title>
        <authorList>
            <person name="Chung E.J."/>
            <person name="Park J.A."/>
            <person name="Pramanik P."/>
            <person name="Bibi F."/>
            <person name="Jeon C.O."/>
            <person name="Chung Y.R."/>
        </authorList>
    </citation>
    <scope>NUCLEOTIDE SEQUENCE [LARGE SCALE GENOMIC DNA]</scope>
    <source>
        <strain evidence="2 3">YC6898</strain>
    </source>
</reference>
<dbReference type="EMBL" id="SMSI01000001">
    <property type="protein sequence ID" value="TDH38662.1"/>
    <property type="molecule type" value="Genomic_DNA"/>
</dbReference>
<feature type="signal peptide" evidence="1">
    <location>
        <begin position="1"/>
        <end position="20"/>
    </location>
</feature>
<keyword evidence="3" id="KW-1185">Reference proteome</keyword>
<evidence type="ECO:0000313" key="3">
    <source>
        <dbReference type="Proteomes" id="UP000295131"/>
    </source>
</evidence>
<gene>
    <name evidence="2" type="ORF">E2A64_06070</name>
</gene>
<proteinExistence type="predicted"/>
<evidence type="ECO:0000313" key="2">
    <source>
        <dbReference type="EMBL" id="TDH38662.1"/>
    </source>
</evidence>
<sequence>MKKLIIGVALTFALVSPAMAGKATLKKDGKTYALTCENAGCFISEKISMFKSGPKKKLGPGGVANFKKWHAKYKADGYK</sequence>
<protein>
    <recommendedName>
        <fullName evidence="4">Cytochrome C</fullName>
    </recommendedName>
</protein>
<name>A0A4R5PNN0_9HYPH</name>
<dbReference type="OrthoDB" id="8481814at2"/>
<dbReference type="RefSeq" id="WP_133283496.1">
    <property type="nucleotide sequence ID" value="NZ_SMSI01000001.1"/>
</dbReference>
<comment type="caution">
    <text evidence="2">The sequence shown here is derived from an EMBL/GenBank/DDBJ whole genome shotgun (WGS) entry which is preliminary data.</text>
</comment>
<evidence type="ECO:0000256" key="1">
    <source>
        <dbReference type="SAM" id="SignalP"/>
    </source>
</evidence>
<dbReference type="AlphaFoldDB" id="A0A4R5PNN0"/>
<feature type="chain" id="PRO_5020611509" description="Cytochrome C" evidence="1">
    <location>
        <begin position="21"/>
        <end position="79"/>
    </location>
</feature>